<geneLocation type="plasmid" evidence="1 2">
    <name>pA82</name>
</geneLocation>
<organism evidence="1 2">
    <name type="scientific">Achromobacter xylosoxidans (strain A8)</name>
    <dbReference type="NCBI Taxonomy" id="762376"/>
    <lineage>
        <taxon>Bacteria</taxon>
        <taxon>Pseudomonadati</taxon>
        <taxon>Pseudomonadota</taxon>
        <taxon>Betaproteobacteria</taxon>
        <taxon>Burkholderiales</taxon>
        <taxon>Alcaligenaceae</taxon>
        <taxon>Achromobacter</taxon>
    </lineage>
</organism>
<dbReference type="Proteomes" id="UP000006876">
    <property type="component" value="Plasmid pA82"/>
</dbReference>
<gene>
    <name evidence="1" type="ordered locus">AXYL_06743</name>
</gene>
<accession>E3HY73</accession>
<name>E3HY73_ACHXA</name>
<keyword evidence="1" id="KW-0614">Plasmid</keyword>
<dbReference type="AlphaFoldDB" id="E3HY73"/>
<reference evidence="2" key="1">
    <citation type="journal article" date="2011" name="J. Bacteriol.">
        <title>Complete genome sequence of the haloaromatic acid-degrading bacterium Achromobacter xylosoxidans A8.</title>
        <authorList>
            <person name="Strnad H."/>
            <person name="Ridl J."/>
            <person name="Paces J."/>
            <person name="Kolar M."/>
            <person name="Vlcek C."/>
            <person name="Paces V."/>
        </authorList>
    </citation>
    <scope>NUCLEOTIDE SEQUENCE [LARGE SCALE GENOMIC DNA]</scope>
    <source>
        <strain evidence="2">A8</strain>
        <plasmid evidence="2">pA82</plasmid>
    </source>
</reference>
<evidence type="ECO:0000313" key="1">
    <source>
        <dbReference type="EMBL" id="ADP20027.1"/>
    </source>
</evidence>
<sequence>MLPELMDGLVLLSGGFFLMKLRPAFVQEFVKWSVWHQDCAAYQQARRLQELQRTNALLRADFGHDAPTKT</sequence>
<dbReference type="EMBL" id="CP002289">
    <property type="protein sequence ID" value="ADP20027.1"/>
    <property type="molecule type" value="Genomic_DNA"/>
</dbReference>
<dbReference type="HOGENOM" id="CLU_2748453_0_0_4"/>
<protein>
    <submittedName>
        <fullName evidence="1">Uncharacterized protein</fullName>
    </submittedName>
</protein>
<proteinExistence type="predicted"/>
<evidence type="ECO:0000313" key="2">
    <source>
        <dbReference type="Proteomes" id="UP000006876"/>
    </source>
</evidence>
<dbReference type="KEGG" id="axy:AXYL_06743"/>